<accession>A0A2N6PLF0</accession>
<dbReference type="PANTHER" id="PTHR42828:SF3">
    <property type="entry name" value="THREONYLCARBAMOYL-AMP SYNTHASE"/>
    <property type="match status" value="1"/>
</dbReference>
<proteinExistence type="predicted"/>
<dbReference type="InterPro" id="IPR052532">
    <property type="entry name" value="SUA5_domain"/>
</dbReference>
<feature type="domain" description="YrdC-like" evidence="1">
    <location>
        <begin position="14"/>
        <end position="200"/>
    </location>
</feature>
<dbReference type="InterPro" id="IPR017945">
    <property type="entry name" value="DHBP_synth_RibB-like_a/b_dom"/>
</dbReference>
<evidence type="ECO:0000313" key="2">
    <source>
        <dbReference type="EMBL" id="PMB99507.1"/>
    </source>
</evidence>
<sequence>MAQILDIHPENPQPRLIRQAAKVIADGGLVAYPTDSCYALGCALENKDGIERIIRIRQLDSKHHFTLMCHDFAQLGQFVIVDNYAFRTIKSLTPGPYTFIMKATKEVPRKMMHPKKHSVGARIPQNATALALVEEVGEPILSSTLLLPDHEEPLTHAEDVAEALGKHVDVIIDSGVPGTTPTSVIDFTPGSPVVRRIGAGDISRFDDIDEA</sequence>
<dbReference type="OrthoDB" id="9781656at2"/>
<comment type="caution">
    <text evidence="2">The sequence shown here is derived from an EMBL/GenBank/DDBJ whole genome shotgun (WGS) entry which is preliminary data.</text>
</comment>
<gene>
    <name evidence="2" type="ORF">CJ198_03065</name>
</gene>
<name>A0A2N6PLF0_9MICO</name>
<dbReference type="AlphaFoldDB" id="A0A2N6PLF0"/>
<dbReference type="Gene3D" id="3.90.870.10">
    <property type="entry name" value="DHBP synthase"/>
    <property type="match status" value="1"/>
</dbReference>
<evidence type="ECO:0000259" key="1">
    <source>
        <dbReference type="PROSITE" id="PS51163"/>
    </source>
</evidence>
<dbReference type="NCBIfam" id="TIGR00057">
    <property type="entry name" value="L-threonylcarbamoyladenylate synthase"/>
    <property type="match status" value="1"/>
</dbReference>
<evidence type="ECO:0000313" key="3">
    <source>
        <dbReference type="Proteomes" id="UP000235703"/>
    </source>
</evidence>
<dbReference type="PANTHER" id="PTHR42828">
    <property type="entry name" value="DHBP SYNTHASE RIBB-LIKE ALPHA/BETA DOMAIN-CONTAINING PROTEIN"/>
    <property type="match status" value="1"/>
</dbReference>
<dbReference type="Proteomes" id="UP000235703">
    <property type="component" value="Unassembled WGS sequence"/>
</dbReference>
<dbReference type="EMBL" id="PNFZ01000001">
    <property type="protein sequence ID" value="PMB99507.1"/>
    <property type="molecule type" value="Genomic_DNA"/>
</dbReference>
<dbReference type="InterPro" id="IPR006070">
    <property type="entry name" value="Sua5-like_dom"/>
</dbReference>
<dbReference type="Pfam" id="PF01300">
    <property type="entry name" value="Sua5_yciO_yrdC"/>
    <property type="match status" value="1"/>
</dbReference>
<organism evidence="2 3">
    <name type="scientific">Brevibacterium luteolum</name>
    <dbReference type="NCBI Taxonomy" id="199591"/>
    <lineage>
        <taxon>Bacteria</taxon>
        <taxon>Bacillati</taxon>
        <taxon>Actinomycetota</taxon>
        <taxon>Actinomycetes</taxon>
        <taxon>Micrococcales</taxon>
        <taxon>Brevibacteriaceae</taxon>
        <taxon>Brevibacterium</taxon>
    </lineage>
</organism>
<dbReference type="PROSITE" id="PS51163">
    <property type="entry name" value="YRDC"/>
    <property type="match status" value="1"/>
</dbReference>
<protein>
    <submittedName>
        <fullName evidence="2">Threonylcarbamoyl-AMP synthase</fullName>
    </submittedName>
</protein>
<keyword evidence="3" id="KW-1185">Reference proteome</keyword>
<dbReference type="SUPFAM" id="SSF55821">
    <property type="entry name" value="YrdC/RibB"/>
    <property type="match status" value="1"/>
</dbReference>
<dbReference type="RefSeq" id="WP_102160619.1">
    <property type="nucleotide sequence ID" value="NZ_PNFZ01000001.1"/>
</dbReference>
<dbReference type="GO" id="GO:0003725">
    <property type="term" value="F:double-stranded RNA binding"/>
    <property type="evidence" value="ECO:0007669"/>
    <property type="project" value="InterPro"/>
</dbReference>
<reference evidence="2 3" key="1">
    <citation type="submission" date="2017-09" db="EMBL/GenBank/DDBJ databases">
        <title>Bacterial strain isolated from the female urinary microbiota.</title>
        <authorList>
            <person name="Thomas-White K."/>
            <person name="Kumar N."/>
            <person name="Forster S."/>
            <person name="Putonti C."/>
            <person name="Lawley T."/>
            <person name="Wolfe A.J."/>
        </authorList>
    </citation>
    <scope>NUCLEOTIDE SEQUENCE [LARGE SCALE GENOMIC DNA]</scope>
    <source>
        <strain evidence="2 3">UMB0680</strain>
    </source>
</reference>